<dbReference type="EMBL" id="RJVU01079805">
    <property type="protein sequence ID" value="ROI15527.1"/>
    <property type="molecule type" value="Genomic_DNA"/>
</dbReference>
<evidence type="ECO:0000313" key="2">
    <source>
        <dbReference type="EMBL" id="ROI15527.1"/>
    </source>
</evidence>
<name>A0A3N0XDR1_ANAGA</name>
<evidence type="ECO:0000313" key="3">
    <source>
        <dbReference type="Proteomes" id="UP000281406"/>
    </source>
</evidence>
<feature type="compositionally biased region" description="Low complexity" evidence="1">
    <location>
        <begin position="39"/>
        <end position="56"/>
    </location>
</feature>
<dbReference type="Proteomes" id="UP000281406">
    <property type="component" value="Unassembled WGS sequence"/>
</dbReference>
<gene>
    <name evidence="2" type="ORF">DPX16_13079</name>
</gene>
<protein>
    <submittedName>
        <fullName evidence="2">Uncharacterized protein</fullName>
    </submittedName>
</protein>
<reference evidence="2 3" key="1">
    <citation type="submission" date="2018-10" db="EMBL/GenBank/DDBJ databases">
        <title>Genome assembly for a Yunnan-Guizhou Plateau 3E fish, Anabarilius grahami (Regan), and its evolutionary and genetic applications.</title>
        <authorList>
            <person name="Jiang W."/>
        </authorList>
    </citation>
    <scope>NUCLEOTIDE SEQUENCE [LARGE SCALE GENOMIC DNA]</scope>
    <source>
        <strain evidence="2">AG-KIZ</strain>
        <tissue evidence="2">Muscle</tissue>
    </source>
</reference>
<comment type="caution">
    <text evidence="2">The sequence shown here is derived from an EMBL/GenBank/DDBJ whole genome shotgun (WGS) entry which is preliminary data.</text>
</comment>
<feature type="region of interest" description="Disordered" evidence="1">
    <location>
        <begin position="39"/>
        <end position="67"/>
    </location>
</feature>
<organism evidence="2 3">
    <name type="scientific">Anabarilius grahami</name>
    <name type="common">Kanglang fish</name>
    <name type="synonym">Barilius grahami</name>
    <dbReference type="NCBI Taxonomy" id="495550"/>
    <lineage>
        <taxon>Eukaryota</taxon>
        <taxon>Metazoa</taxon>
        <taxon>Chordata</taxon>
        <taxon>Craniata</taxon>
        <taxon>Vertebrata</taxon>
        <taxon>Euteleostomi</taxon>
        <taxon>Actinopterygii</taxon>
        <taxon>Neopterygii</taxon>
        <taxon>Teleostei</taxon>
        <taxon>Ostariophysi</taxon>
        <taxon>Cypriniformes</taxon>
        <taxon>Xenocyprididae</taxon>
        <taxon>Xenocypridinae</taxon>
        <taxon>Xenocypridinae incertae sedis</taxon>
        <taxon>Anabarilius</taxon>
    </lineage>
</organism>
<keyword evidence="3" id="KW-1185">Reference proteome</keyword>
<proteinExistence type="predicted"/>
<evidence type="ECO:0000256" key="1">
    <source>
        <dbReference type="SAM" id="MobiDB-lite"/>
    </source>
</evidence>
<accession>A0A3N0XDR1</accession>
<dbReference type="AlphaFoldDB" id="A0A3N0XDR1"/>
<sequence>MSAIEEDWLIDFWTEATPNPIDYAPALTESTPWFNEPAPCSAAAEPAPTTAAAHKPTPTHESSPFLGLPKTSLNLPKHFFVPAMAALGP</sequence>